<protein>
    <submittedName>
        <fullName evidence="1">Uncharacterized protein</fullName>
    </submittedName>
</protein>
<sequence>MSTPINIYIILFPNLLIFQLINANQQECVGEGGNCQYDNDCCVDKYITCVGFSKTRKKKGTCQKVCDLDGATCKPTSESERDNCCNCCDNITKKCYSEDTSD</sequence>
<comment type="caution">
    <text evidence="1">The sequence shown here is derived from an EMBL/GenBank/DDBJ whole genome shotgun (WGS) entry which is preliminary data.</text>
</comment>
<organism evidence="1 2">
    <name type="scientific">Meloidogyne enterolobii</name>
    <name type="common">Root-knot nematode worm</name>
    <name type="synonym">Meloidogyne mayaguensis</name>
    <dbReference type="NCBI Taxonomy" id="390850"/>
    <lineage>
        <taxon>Eukaryota</taxon>
        <taxon>Metazoa</taxon>
        <taxon>Ecdysozoa</taxon>
        <taxon>Nematoda</taxon>
        <taxon>Chromadorea</taxon>
        <taxon>Rhabditida</taxon>
        <taxon>Tylenchina</taxon>
        <taxon>Tylenchomorpha</taxon>
        <taxon>Tylenchoidea</taxon>
        <taxon>Meloidogynidae</taxon>
        <taxon>Meloidogyninae</taxon>
        <taxon>Meloidogyne</taxon>
    </lineage>
</organism>
<name>A0ACB0YBW0_MELEN</name>
<dbReference type="Proteomes" id="UP001497535">
    <property type="component" value="Unassembled WGS sequence"/>
</dbReference>
<proteinExistence type="predicted"/>
<keyword evidence="2" id="KW-1185">Reference proteome</keyword>
<evidence type="ECO:0000313" key="2">
    <source>
        <dbReference type="Proteomes" id="UP001497535"/>
    </source>
</evidence>
<reference evidence="1" key="1">
    <citation type="submission" date="2023-11" db="EMBL/GenBank/DDBJ databases">
        <authorList>
            <person name="Poullet M."/>
        </authorList>
    </citation>
    <scope>NUCLEOTIDE SEQUENCE</scope>
    <source>
        <strain evidence="1">E1834</strain>
    </source>
</reference>
<accession>A0ACB0YBW0</accession>
<gene>
    <name evidence="1" type="ORF">MENTE1834_LOCUS10147</name>
</gene>
<dbReference type="EMBL" id="CAVMJV010000009">
    <property type="protein sequence ID" value="CAK5040147.1"/>
    <property type="molecule type" value="Genomic_DNA"/>
</dbReference>
<evidence type="ECO:0000313" key="1">
    <source>
        <dbReference type="EMBL" id="CAK5040147.1"/>
    </source>
</evidence>